<feature type="compositionally biased region" description="Polar residues" evidence="1">
    <location>
        <begin position="62"/>
        <end position="80"/>
    </location>
</feature>
<evidence type="ECO:0000313" key="4">
    <source>
        <dbReference type="Proteomes" id="UP000194127"/>
    </source>
</evidence>
<dbReference type="AlphaFoldDB" id="A0A1X6MU97"/>
<organism evidence="3 4">
    <name type="scientific">Postia placenta MAD-698-R-SB12</name>
    <dbReference type="NCBI Taxonomy" id="670580"/>
    <lineage>
        <taxon>Eukaryota</taxon>
        <taxon>Fungi</taxon>
        <taxon>Dikarya</taxon>
        <taxon>Basidiomycota</taxon>
        <taxon>Agaricomycotina</taxon>
        <taxon>Agaricomycetes</taxon>
        <taxon>Polyporales</taxon>
        <taxon>Adustoporiaceae</taxon>
        <taxon>Rhodonia</taxon>
    </lineage>
</organism>
<proteinExistence type="predicted"/>
<gene>
    <name evidence="3" type="ORF">POSPLADRAFT_1148864</name>
</gene>
<dbReference type="Pfam" id="PF10164">
    <property type="entry name" value="BRI3"/>
    <property type="match status" value="1"/>
</dbReference>
<dbReference type="Proteomes" id="UP000194127">
    <property type="component" value="Unassembled WGS sequence"/>
</dbReference>
<dbReference type="RefSeq" id="XP_024336557.1">
    <property type="nucleotide sequence ID" value="XM_024486233.1"/>
</dbReference>
<evidence type="ECO:0000256" key="2">
    <source>
        <dbReference type="SAM" id="Phobius"/>
    </source>
</evidence>
<keyword evidence="2" id="KW-1133">Transmembrane helix</keyword>
<dbReference type="EMBL" id="KZ110601">
    <property type="protein sequence ID" value="OSX59763.1"/>
    <property type="molecule type" value="Genomic_DNA"/>
</dbReference>
<evidence type="ECO:0000256" key="1">
    <source>
        <dbReference type="SAM" id="MobiDB-lite"/>
    </source>
</evidence>
<dbReference type="InterPro" id="IPR019317">
    <property type="entry name" value="BRI3"/>
</dbReference>
<dbReference type="GeneID" id="36331182"/>
<feature type="compositionally biased region" description="Low complexity" evidence="1">
    <location>
        <begin position="41"/>
        <end position="51"/>
    </location>
</feature>
<protein>
    <submittedName>
        <fullName evidence="3">Uncharacterized protein</fullName>
    </submittedName>
</protein>
<keyword evidence="4" id="KW-1185">Reference proteome</keyword>
<keyword evidence="2" id="KW-0472">Membrane</keyword>
<dbReference type="PANTHER" id="PTHR13551">
    <property type="entry name" value="BRAIN PROTEIN I3"/>
    <property type="match status" value="1"/>
</dbReference>
<dbReference type="OrthoDB" id="2564984at2759"/>
<feature type="region of interest" description="Disordered" evidence="1">
    <location>
        <begin position="26"/>
        <end position="86"/>
    </location>
</feature>
<reference evidence="3 4" key="1">
    <citation type="submission" date="2017-04" db="EMBL/GenBank/DDBJ databases">
        <title>Genome Sequence of the Model Brown-Rot Fungus Postia placenta SB12.</title>
        <authorList>
            <consortium name="DOE Joint Genome Institute"/>
            <person name="Gaskell J."/>
            <person name="Kersten P."/>
            <person name="Larrondo L.F."/>
            <person name="Canessa P."/>
            <person name="Martinez D."/>
            <person name="Hibbett D."/>
            <person name="Schmoll M."/>
            <person name="Kubicek C.P."/>
            <person name="Martinez A.T."/>
            <person name="Yadav J."/>
            <person name="Master E."/>
            <person name="Magnuson J.K."/>
            <person name="James T."/>
            <person name="Yaver D."/>
            <person name="Berka R."/>
            <person name="Labutti K."/>
            <person name="Lipzen A."/>
            <person name="Aerts A."/>
            <person name="Barry K."/>
            <person name="Henrissat B."/>
            <person name="Blanchette R."/>
            <person name="Grigoriev I."/>
            <person name="Cullen D."/>
        </authorList>
    </citation>
    <scope>NUCLEOTIDE SEQUENCE [LARGE SCALE GENOMIC DNA]</scope>
    <source>
        <strain evidence="3 4">MAD-698-R-SB12</strain>
    </source>
</reference>
<name>A0A1X6MU97_9APHY</name>
<sequence>MIDVKALELGAVEHQPPPAYTAIDEAQDDVPLQQIQNVVHAPPTQAPTPQASSGPSRPPAQPASTRGASGLQQQQPQATRGMSEAELGRQYQQQLYARCARGDHEVETKHGAMGIICAVFLFPIGLLCLFMDVKRKCTRCGIELE</sequence>
<feature type="transmembrane region" description="Helical" evidence="2">
    <location>
        <begin position="111"/>
        <end position="130"/>
    </location>
</feature>
<accession>A0A1X6MU97</accession>
<evidence type="ECO:0000313" key="3">
    <source>
        <dbReference type="EMBL" id="OSX59763.1"/>
    </source>
</evidence>
<dbReference type="STRING" id="670580.A0A1X6MU97"/>
<keyword evidence="2" id="KW-0812">Transmembrane</keyword>